<gene>
    <name evidence="4" type="ORF">BDK92_3687</name>
</gene>
<organism evidence="4 5">
    <name type="scientific">Micromonospora pisi</name>
    <dbReference type="NCBI Taxonomy" id="589240"/>
    <lineage>
        <taxon>Bacteria</taxon>
        <taxon>Bacillati</taxon>
        <taxon>Actinomycetota</taxon>
        <taxon>Actinomycetes</taxon>
        <taxon>Micromonosporales</taxon>
        <taxon>Micromonosporaceae</taxon>
        <taxon>Micromonospora</taxon>
    </lineage>
</organism>
<dbReference type="Gene3D" id="3.30.1460.10">
    <property type="match status" value="1"/>
</dbReference>
<dbReference type="InterPro" id="IPR054344">
    <property type="entry name" value="TY-Chap_N"/>
</dbReference>
<evidence type="ECO:0000256" key="1">
    <source>
        <dbReference type="SAM" id="MobiDB-lite"/>
    </source>
</evidence>
<protein>
    <recommendedName>
        <fullName evidence="6">YbjN domain-containing protein</fullName>
    </recommendedName>
</protein>
<dbReference type="EMBL" id="RBKT01000001">
    <property type="protein sequence ID" value="RKR89343.1"/>
    <property type="molecule type" value="Genomic_DNA"/>
</dbReference>
<accession>A0A495JK95</accession>
<dbReference type="RefSeq" id="WP_246017111.1">
    <property type="nucleotide sequence ID" value="NZ_RBKT01000001.1"/>
</dbReference>
<dbReference type="InterPro" id="IPR054343">
    <property type="entry name" value="TY-Chap_M"/>
</dbReference>
<feature type="domain" description="TY-Chap central" evidence="2">
    <location>
        <begin position="238"/>
        <end position="369"/>
    </location>
</feature>
<dbReference type="SUPFAM" id="SSF69635">
    <property type="entry name" value="Type III secretory system chaperone-like"/>
    <property type="match status" value="1"/>
</dbReference>
<evidence type="ECO:0000313" key="5">
    <source>
        <dbReference type="Proteomes" id="UP000277671"/>
    </source>
</evidence>
<evidence type="ECO:0000259" key="2">
    <source>
        <dbReference type="Pfam" id="PF22551"/>
    </source>
</evidence>
<dbReference type="AlphaFoldDB" id="A0A495JK95"/>
<dbReference type="Pfam" id="PF22551">
    <property type="entry name" value="TY-Chap1"/>
    <property type="match status" value="1"/>
</dbReference>
<name>A0A495JK95_9ACTN</name>
<keyword evidence="5" id="KW-1185">Reference proteome</keyword>
<reference evidence="4 5" key="1">
    <citation type="submission" date="2018-10" db="EMBL/GenBank/DDBJ databases">
        <title>Sequencing the genomes of 1000 actinobacteria strains.</title>
        <authorList>
            <person name="Klenk H.-P."/>
        </authorList>
    </citation>
    <scope>NUCLEOTIDE SEQUENCE [LARGE SCALE GENOMIC DNA]</scope>
    <source>
        <strain evidence="4 5">DSM 45175</strain>
    </source>
</reference>
<evidence type="ECO:0008006" key="6">
    <source>
        <dbReference type="Google" id="ProtNLM"/>
    </source>
</evidence>
<proteinExistence type="predicted"/>
<feature type="region of interest" description="Disordered" evidence="1">
    <location>
        <begin position="1"/>
        <end position="40"/>
    </location>
</feature>
<dbReference type="Proteomes" id="UP000277671">
    <property type="component" value="Unassembled WGS sequence"/>
</dbReference>
<feature type="region of interest" description="Disordered" evidence="1">
    <location>
        <begin position="369"/>
        <end position="388"/>
    </location>
</feature>
<sequence>MNAEHPSATGSGATDPAAGELAATGPATVGDAWPGQHDSILLDEPSTADLQAKVTEAWQEFARALAAALRTLPAGARLEVTLDPTASGTGDAIYSVSIEILAEGRIGARAVGNSALPEGFRLNRSAVAEMVALGWSPPGVVEGSGPHFGLRSGTSEASRLATTVVRTLRDVYGAPHPAFLVYLAQGADDEFLAVEPLGTARAALTPDAESDDGTEVDLDEALAAARAAQGVGDDVIPLEERVRTVVSAMMKSTPEHLQVDSDGDLNIRAGSAMVFVRVRDNPPLVDVFSPVLTEIEPTEQLYVKLSELTNRMPIGRLYCTNDTVWASIPVFGRNFQATHLMLAVQVMTGLADELDDRLHGEFGGKRFFGEGDKPTNRETGEHRTGMYL</sequence>
<feature type="domain" description="TY-Chap N-terminal" evidence="3">
    <location>
        <begin position="56"/>
        <end position="180"/>
    </location>
</feature>
<evidence type="ECO:0000259" key="3">
    <source>
        <dbReference type="Pfam" id="PF22552"/>
    </source>
</evidence>
<evidence type="ECO:0000313" key="4">
    <source>
        <dbReference type="EMBL" id="RKR89343.1"/>
    </source>
</evidence>
<comment type="caution">
    <text evidence="4">The sequence shown here is derived from an EMBL/GenBank/DDBJ whole genome shotgun (WGS) entry which is preliminary data.</text>
</comment>
<dbReference type="Pfam" id="PF22552">
    <property type="entry name" value="TY-Chap3"/>
    <property type="match status" value="1"/>
</dbReference>